<dbReference type="HOGENOM" id="CLU_007127_0_0_9"/>
<keyword evidence="9 12" id="KW-0472">Membrane</keyword>
<dbReference type="GO" id="GO:0015087">
    <property type="term" value="F:cobalt ion transmembrane transporter activity"/>
    <property type="evidence" value="ECO:0007669"/>
    <property type="project" value="UniProtKB-UniRule"/>
</dbReference>
<dbReference type="SUPFAM" id="SSF143865">
    <property type="entry name" value="CorA soluble domain-like"/>
    <property type="match status" value="1"/>
</dbReference>
<dbReference type="InterPro" id="IPR004488">
    <property type="entry name" value="Mg/Co-transport_prot_CorA"/>
</dbReference>
<keyword evidence="5 12" id="KW-0812">Transmembrane</keyword>
<gene>
    <name evidence="12" type="primary">corA</name>
    <name evidence="13" type="ordered locus">Clos_1936</name>
</gene>
<keyword evidence="14" id="KW-1185">Reference proteome</keyword>
<dbReference type="PANTHER" id="PTHR46494">
    <property type="entry name" value="CORA FAMILY METAL ION TRANSPORTER (EUROFUNG)"/>
    <property type="match status" value="1"/>
</dbReference>
<protein>
    <recommendedName>
        <fullName evidence="12">Magnesium transport protein CorA</fullName>
    </recommendedName>
</protein>
<dbReference type="GO" id="GO:0000287">
    <property type="term" value="F:magnesium ion binding"/>
    <property type="evidence" value="ECO:0007669"/>
    <property type="project" value="TreeGrafter"/>
</dbReference>
<dbReference type="RefSeq" id="WP_012159786.1">
    <property type="nucleotide sequence ID" value="NC_009922.1"/>
</dbReference>
<accession>A8MI42</accession>
<keyword evidence="6 12" id="KW-0460">Magnesium</keyword>
<dbReference type="KEGG" id="aoe:Clos_1936"/>
<dbReference type="PANTHER" id="PTHR46494:SF1">
    <property type="entry name" value="CORA FAMILY METAL ION TRANSPORTER (EUROFUNG)"/>
    <property type="match status" value="1"/>
</dbReference>
<dbReference type="Gene3D" id="1.20.58.340">
    <property type="entry name" value="Magnesium transport protein CorA, transmembrane region"/>
    <property type="match status" value="2"/>
</dbReference>
<evidence type="ECO:0000256" key="11">
    <source>
        <dbReference type="ARBA" id="ARBA00045497"/>
    </source>
</evidence>
<sequence>MNLYDPFNILHSKKQLLRQVSGDIIYTGQFTDVQISIELITYNKKEVSFHKTNSIEGPFENDKIYWFNVIGLHDTELIGKIGETFNIHHIDLEDVVHVSQWSKIEDRESYLFSIFKMIYLRDKDMIHEHVAMIHKENVIVTLQEVPGDTFDGVRESIQKQLGKIRSMGSDYLYYSLIDALTNEYFDIINGISSNFRDIEMKILDNNLESKEQLYHLRKELLYLINAVSPIKDSISKLTKHNYHFMNHEMTPYYNGLMDHLNQIMDSLKAYKEMTNSLHEMQMSNVSNDMNKTMMILTVFSAIFIPLSFLAGVFGMNFTYIPGLNLKSSFYMFILSCVVIASGMLTFFKIKKWY</sequence>
<dbReference type="InterPro" id="IPR045861">
    <property type="entry name" value="CorA_cytoplasmic_dom"/>
</dbReference>
<dbReference type="STRING" id="350688.Clos_1936"/>
<feature type="transmembrane region" description="Helical" evidence="12">
    <location>
        <begin position="329"/>
        <end position="347"/>
    </location>
</feature>
<evidence type="ECO:0000256" key="8">
    <source>
        <dbReference type="ARBA" id="ARBA00023065"/>
    </source>
</evidence>
<dbReference type="Gene3D" id="3.30.460.20">
    <property type="entry name" value="CorA soluble domain-like"/>
    <property type="match status" value="1"/>
</dbReference>
<dbReference type="InterPro" id="IPR002523">
    <property type="entry name" value="MgTranspt_CorA/ZnTranspt_ZntB"/>
</dbReference>
<dbReference type="GO" id="GO:0050897">
    <property type="term" value="F:cobalt ion binding"/>
    <property type="evidence" value="ECO:0007669"/>
    <property type="project" value="TreeGrafter"/>
</dbReference>
<comment type="catalytic activity">
    <reaction evidence="10">
        <text>Mg(2+)(in) = Mg(2+)(out)</text>
        <dbReference type="Rhea" id="RHEA:29827"/>
        <dbReference type="ChEBI" id="CHEBI:18420"/>
    </reaction>
</comment>
<feature type="transmembrane region" description="Helical" evidence="12">
    <location>
        <begin position="293"/>
        <end position="317"/>
    </location>
</feature>
<dbReference type="InterPro" id="IPR045863">
    <property type="entry name" value="CorA_TM1_TM2"/>
</dbReference>
<evidence type="ECO:0000313" key="13">
    <source>
        <dbReference type="EMBL" id="ABW19474.1"/>
    </source>
</evidence>
<evidence type="ECO:0000256" key="10">
    <source>
        <dbReference type="ARBA" id="ARBA00034269"/>
    </source>
</evidence>
<keyword evidence="7 12" id="KW-1133">Transmembrane helix</keyword>
<comment type="subcellular location">
    <subcellularLocation>
        <location evidence="1">Cell membrane</location>
        <topology evidence="1">Multi-pass membrane protein</topology>
    </subcellularLocation>
    <subcellularLocation>
        <location evidence="12">Membrane</location>
        <topology evidence="12">Multi-pass membrane protein</topology>
    </subcellularLocation>
</comment>
<evidence type="ECO:0000256" key="9">
    <source>
        <dbReference type="ARBA" id="ARBA00023136"/>
    </source>
</evidence>
<evidence type="ECO:0000256" key="1">
    <source>
        <dbReference type="ARBA" id="ARBA00004651"/>
    </source>
</evidence>
<name>A8MI42_ALKOO</name>
<evidence type="ECO:0000256" key="2">
    <source>
        <dbReference type="ARBA" id="ARBA00009765"/>
    </source>
</evidence>
<proteinExistence type="inferred from homology"/>
<reference evidence="14" key="1">
    <citation type="submission" date="2007-10" db="EMBL/GenBank/DDBJ databases">
        <title>Complete genome of Alkaliphilus oremlandii OhILAs.</title>
        <authorList>
            <person name="Copeland A."/>
            <person name="Lucas S."/>
            <person name="Lapidus A."/>
            <person name="Barry K."/>
            <person name="Detter J.C."/>
            <person name="Glavina del Rio T."/>
            <person name="Hammon N."/>
            <person name="Israni S."/>
            <person name="Dalin E."/>
            <person name="Tice H."/>
            <person name="Pitluck S."/>
            <person name="Chain P."/>
            <person name="Malfatti S."/>
            <person name="Shin M."/>
            <person name="Vergez L."/>
            <person name="Schmutz J."/>
            <person name="Larimer F."/>
            <person name="Land M."/>
            <person name="Hauser L."/>
            <person name="Kyrpides N."/>
            <person name="Mikhailova N."/>
            <person name="Stolz J.F."/>
            <person name="Dawson A."/>
            <person name="Fisher E."/>
            <person name="Crable B."/>
            <person name="Perera E."/>
            <person name="Lisak J."/>
            <person name="Ranganathan M."/>
            <person name="Basu P."/>
            <person name="Richardson P."/>
        </authorList>
    </citation>
    <scope>NUCLEOTIDE SEQUENCE [LARGE SCALE GENOMIC DNA]</scope>
    <source>
        <strain evidence="14">OhILAs</strain>
    </source>
</reference>
<evidence type="ECO:0000256" key="12">
    <source>
        <dbReference type="RuleBase" id="RU362010"/>
    </source>
</evidence>
<dbReference type="CDD" id="cd12828">
    <property type="entry name" value="TmCorA-like_1"/>
    <property type="match status" value="1"/>
</dbReference>
<evidence type="ECO:0000256" key="6">
    <source>
        <dbReference type="ARBA" id="ARBA00022842"/>
    </source>
</evidence>
<evidence type="ECO:0000256" key="7">
    <source>
        <dbReference type="ARBA" id="ARBA00022989"/>
    </source>
</evidence>
<dbReference type="AlphaFoldDB" id="A8MI42"/>
<comment type="function">
    <text evidence="11">Mediates influx of magnesium ions. Alternates between open and closed states. Activated by low cytoplasmic Mg(2+) levels. Inactive when cytoplasmic Mg(2+) levels are high.</text>
</comment>
<comment type="similarity">
    <text evidence="2 12">Belongs to the CorA metal ion transporter (MIT) (TC 1.A.35) family.</text>
</comment>
<keyword evidence="8 12" id="KW-0406">Ion transport</keyword>
<evidence type="ECO:0000256" key="3">
    <source>
        <dbReference type="ARBA" id="ARBA00022448"/>
    </source>
</evidence>
<evidence type="ECO:0000313" key="14">
    <source>
        <dbReference type="Proteomes" id="UP000000269"/>
    </source>
</evidence>
<dbReference type="FunFam" id="1.20.58.340:FF:000004">
    <property type="entry name" value="Magnesium transport protein CorA"/>
    <property type="match status" value="1"/>
</dbReference>
<organism evidence="13 14">
    <name type="scientific">Alkaliphilus oremlandii (strain OhILAs)</name>
    <name type="common">Clostridium oremlandii (strain OhILAs)</name>
    <dbReference type="NCBI Taxonomy" id="350688"/>
    <lineage>
        <taxon>Bacteria</taxon>
        <taxon>Bacillati</taxon>
        <taxon>Bacillota</taxon>
        <taxon>Clostridia</taxon>
        <taxon>Peptostreptococcales</taxon>
        <taxon>Natronincolaceae</taxon>
        <taxon>Alkaliphilus</taxon>
    </lineage>
</organism>
<dbReference type="Proteomes" id="UP000000269">
    <property type="component" value="Chromosome"/>
</dbReference>
<dbReference type="SUPFAM" id="SSF144083">
    <property type="entry name" value="Magnesium transport protein CorA, transmembrane region"/>
    <property type="match status" value="1"/>
</dbReference>
<dbReference type="EMBL" id="CP000853">
    <property type="protein sequence ID" value="ABW19474.1"/>
    <property type="molecule type" value="Genomic_DNA"/>
</dbReference>
<keyword evidence="4 12" id="KW-1003">Cell membrane</keyword>
<evidence type="ECO:0000256" key="4">
    <source>
        <dbReference type="ARBA" id="ARBA00022475"/>
    </source>
</evidence>
<evidence type="ECO:0000256" key="5">
    <source>
        <dbReference type="ARBA" id="ARBA00022692"/>
    </source>
</evidence>
<dbReference type="eggNOG" id="COG0598">
    <property type="taxonomic scope" value="Bacteria"/>
</dbReference>
<dbReference type="GO" id="GO:0005886">
    <property type="term" value="C:plasma membrane"/>
    <property type="evidence" value="ECO:0007669"/>
    <property type="project" value="UniProtKB-SubCell"/>
</dbReference>
<dbReference type="OrthoDB" id="9803416at2"/>
<dbReference type="Pfam" id="PF01544">
    <property type="entry name" value="CorA"/>
    <property type="match status" value="1"/>
</dbReference>
<keyword evidence="3 12" id="KW-0813">Transport</keyword>
<dbReference type="GO" id="GO:0015095">
    <property type="term" value="F:magnesium ion transmembrane transporter activity"/>
    <property type="evidence" value="ECO:0007669"/>
    <property type="project" value="UniProtKB-UniRule"/>
</dbReference>
<dbReference type="NCBIfam" id="TIGR00383">
    <property type="entry name" value="corA"/>
    <property type="match status" value="1"/>
</dbReference>